<comment type="caution">
    <text evidence="2">The sequence shown here is derived from an EMBL/GenBank/DDBJ whole genome shotgun (WGS) entry which is preliminary data.</text>
</comment>
<dbReference type="Gene3D" id="3.40.1160.10">
    <property type="entry name" value="Acetylglutamate kinase-like"/>
    <property type="match status" value="1"/>
</dbReference>
<protein>
    <submittedName>
        <fullName evidence="2">Uncharacterized protein</fullName>
    </submittedName>
</protein>
<dbReference type="GO" id="GO:0009089">
    <property type="term" value="P:lysine biosynthetic process via diaminopimelate"/>
    <property type="evidence" value="ECO:0007669"/>
    <property type="project" value="TreeGrafter"/>
</dbReference>
<dbReference type="SUPFAM" id="SSF53633">
    <property type="entry name" value="Carbamate kinase-like"/>
    <property type="match status" value="1"/>
</dbReference>
<evidence type="ECO:0000256" key="1">
    <source>
        <dbReference type="ARBA" id="ARBA00010122"/>
    </source>
</evidence>
<dbReference type="Proteomes" id="UP000799777">
    <property type="component" value="Unassembled WGS sequence"/>
</dbReference>
<evidence type="ECO:0000313" key="2">
    <source>
        <dbReference type="EMBL" id="KAF2023758.1"/>
    </source>
</evidence>
<comment type="similarity">
    <text evidence="1">Belongs to the aspartokinase family.</text>
</comment>
<dbReference type="AlphaFoldDB" id="A0A9P4GVN8"/>
<dbReference type="GO" id="GO:0009090">
    <property type="term" value="P:homoserine biosynthetic process"/>
    <property type="evidence" value="ECO:0007669"/>
    <property type="project" value="TreeGrafter"/>
</dbReference>
<dbReference type="PANTHER" id="PTHR21499">
    <property type="entry name" value="ASPARTATE KINASE"/>
    <property type="match status" value="1"/>
</dbReference>
<dbReference type="GO" id="GO:0005829">
    <property type="term" value="C:cytosol"/>
    <property type="evidence" value="ECO:0007669"/>
    <property type="project" value="TreeGrafter"/>
</dbReference>
<reference evidence="2" key="1">
    <citation type="journal article" date="2020" name="Stud. Mycol.">
        <title>101 Dothideomycetes genomes: a test case for predicting lifestyles and emergence of pathogens.</title>
        <authorList>
            <person name="Haridas S."/>
            <person name="Albert R."/>
            <person name="Binder M."/>
            <person name="Bloem J."/>
            <person name="Labutti K."/>
            <person name="Salamov A."/>
            <person name="Andreopoulos B."/>
            <person name="Baker S."/>
            <person name="Barry K."/>
            <person name="Bills G."/>
            <person name="Bluhm B."/>
            <person name="Cannon C."/>
            <person name="Castanera R."/>
            <person name="Culley D."/>
            <person name="Daum C."/>
            <person name="Ezra D."/>
            <person name="Gonzalez J."/>
            <person name="Henrissat B."/>
            <person name="Kuo A."/>
            <person name="Liang C."/>
            <person name="Lipzen A."/>
            <person name="Lutzoni F."/>
            <person name="Magnuson J."/>
            <person name="Mondo S."/>
            <person name="Nolan M."/>
            <person name="Ohm R."/>
            <person name="Pangilinan J."/>
            <person name="Park H.-J."/>
            <person name="Ramirez L."/>
            <person name="Alfaro M."/>
            <person name="Sun H."/>
            <person name="Tritt A."/>
            <person name="Yoshinaga Y."/>
            <person name="Zwiers L.-H."/>
            <person name="Turgeon B."/>
            <person name="Goodwin S."/>
            <person name="Spatafora J."/>
            <person name="Crous P."/>
            <person name="Grigoriev I."/>
        </authorList>
    </citation>
    <scope>NUCLEOTIDE SEQUENCE</scope>
    <source>
        <strain evidence="2">CBS 110217</strain>
    </source>
</reference>
<dbReference type="EMBL" id="ML978326">
    <property type="protein sequence ID" value="KAF2023758.1"/>
    <property type="molecule type" value="Genomic_DNA"/>
</dbReference>
<organism evidence="2 3">
    <name type="scientific">Setomelanomma holmii</name>
    <dbReference type="NCBI Taxonomy" id="210430"/>
    <lineage>
        <taxon>Eukaryota</taxon>
        <taxon>Fungi</taxon>
        <taxon>Dikarya</taxon>
        <taxon>Ascomycota</taxon>
        <taxon>Pezizomycotina</taxon>
        <taxon>Dothideomycetes</taxon>
        <taxon>Pleosporomycetidae</taxon>
        <taxon>Pleosporales</taxon>
        <taxon>Pleosporineae</taxon>
        <taxon>Phaeosphaeriaceae</taxon>
        <taxon>Setomelanomma</taxon>
    </lineage>
</organism>
<accession>A0A9P4GVN8</accession>
<gene>
    <name evidence="2" type="ORF">EK21DRAFT_118449</name>
</gene>
<dbReference type="PANTHER" id="PTHR21499:SF59">
    <property type="entry name" value="ASPARTOKINASE"/>
    <property type="match status" value="1"/>
</dbReference>
<proteinExistence type="inferred from homology"/>
<name>A0A9P4GVN8_9PLEO</name>
<dbReference type="OrthoDB" id="4323675at2759"/>
<evidence type="ECO:0000313" key="3">
    <source>
        <dbReference type="Proteomes" id="UP000799777"/>
    </source>
</evidence>
<keyword evidence="3" id="KW-1185">Reference proteome</keyword>
<dbReference type="InterPro" id="IPR036393">
    <property type="entry name" value="AceGlu_kinase-like_sf"/>
</dbReference>
<dbReference type="GO" id="GO:0004072">
    <property type="term" value="F:aspartate kinase activity"/>
    <property type="evidence" value="ECO:0007669"/>
    <property type="project" value="TreeGrafter"/>
</dbReference>
<sequence>MAALLQTKGTDAVYIDLCEVINHRSTVVALDDHFHRDLARVIGTKILALGTEVVPVITGLFSKVPGGLLEQFGRVYTDICAANAVVGLQALELQMWKEVNV</sequence>